<gene>
    <name evidence="18" type="ORF">DHEL01_v200465</name>
</gene>
<dbReference type="PANTHER" id="PTHR23342">
    <property type="entry name" value="N-ACETYLGLUTAMATE SYNTHASE"/>
    <property type="match status" value="1"/>
</dbReference>
<dbReference type="PANTHER" id="PTHR23342:SF4">
    <property type="entry name" value="AMINO-ACID ACETYLTRANSFERASE, MITOCHONDRIAL"/>
    <property type="match status" value="1"/>
</dbReference>
<feature type="domain" description="N-acetyltransferase" evidence="17">
    <location>
        <begin position="496"/>
        <end position="664"/>
    </location>
</feature>
<keyword evidence="9" id="KW-0809">Transit peptide</keyword>
<dbReference type="PROSITE" id="PS51731">
    <property type="entry name" value="GNAT_NAGS"/>
    <property type="match status" value="1"/>
</dbReference>
<dbReference type="InterPro" id="IPR006855">
    <property type="entry name" value="Vertebrate-like_GNAT_dom"/>
</dbReference>
<evidence type="ECO:0000256" key="8">
    <source>
        <dbReference type="ARBA" id="ARBA00022679"/>
    </source>
</evidence>
<dbReference type="AlphaFoldDB" id="A0A2P5IF58"/>
<evidence type="ECO:0000313" key="19">
    <source>
        <dbReference type="Proteomes" id="UP000094444"/>
    </source>
</evidence>
<evidence type="ECO:0000256" key="1">
    <source>
        <dbReference type="ARBA" id="ARBA00002294"/>
    </source>
</evidence>
<dbReference type="FunFam" id="3.40.630.30:FF:000049">
    <property type="entry name" value="Amino-acid acetyltransferase, mitochondrial"/>
    <property type="match status" value="1"/>
</dbReference>
<evidence type="ECO:0000256" key="11">
    <source>
        <dbReference type="ARBA" id="ARBA00023315"/>
    </source>
</evidence>
<dbReference type="FunCoup" id="A0A2P5IF58">
    <property type="interactions" value="100"/>
</dbReference>
<dbReference type="GO" id="GO:0006592">
    <property type="term" value="P:ornithine biosynthetic process"/>
    <property type="evidence" value="ECO:0007669"/>
    <property type="project" value="TreeGrafter"/>
</dbReference>
<evidence type="ECO:0000256" key="7">
    <source>
        <dbReference type="ARBA" id="ARBA00022605"/>
    </source>
</evidence>
<comment type="catalytic activity">
    <reaction evidence="14 15">
        <text>L-glutamate + acetyl-CoA = N-acetyl-L-glutamate + CoA + H(+)</text>
        <dbReference type="Rhea" id="RHEA:24292"/>
        <dbReference type="ChEBI" id="CHEBI:15378"/>
        <dbReference type="ChEBI" id="CHEBI:29985"/>
        <dbReference type="ChEBI" id="CHEBI:44337"/>
        <dbReference type="ChEBI" id="CHEBI:57287"/>
        <dbReference type="ChEBI" id="CHEBI:57288"/>
        <dbReference type="EC" id="2.3.1.1"/>
    </reaction>
</comment>
<evidence type="ECO:0000256" key="2">
    <source>
        <dbReference type="ARBA" id="ARBA00004173"/>
    </source>
</evidence>
<dbReference type="UniPathway" id="UPA00068">
    <property type="reaction ID" value="UER00106"/>
</dbReference>
<dbReference type="GO" id="GO:0005759">
    <property type="term" value="C:mitochondrial matrix"/>
    <property type="evidence" value="ECO:0007669"/>
    <property type="project" value="TreeGrafter"/>
</dbReference>
<evidence type="ECO:0000256" key="16">
    <source>
        <dbReference type="SAM" id="MobiDB-lite"/>
    </source>
</evidence>
<reference evidence="18" key="1">
    <citation type="submission" date="2017-09" db="EMBL/GenBank/DDBJ databases">
        <title>Polyketide synthases of a Diaporthe helianthi virulent isolate.</title>
        <authorList>
            <person name="Baroncelli R."/>
        </authorList>
    </citation>
    <scope>NUCLEOTIDE SEQUENCE [LARGE SCALE GENOMIC DNA]</scope>
    <source>
        <strain evidence="18">7/96</strain>
    </source>
</reference>
<dbReference type="Proteomes" id="UP000094444">
    <property type="component" value="Unassembled WGS sequence"/>
</dbReference>
<evidence type="ECO:0000256" key="10">
    <source>
        <dbReference type="ARBA" id="ARBA00023128"/>
    </source>
</evidence>
<dbReference type="EMBL" id="MAVT02000018">
    <property type="protein sequence ID" value="POS81142.1"/>
    <property type="molecule type" value="Genomic_DNA"/>
</dbReference>
<evidence type="ECO:0000256" key="6">
    <source>
        <dbReference type="ARBA" id="ARBA00018802"/>
    </source>
</evidence>
<dbReference type="EC" id="2.3.1.1" evidence="5 15"/>
<name>A0A2P5IF58_DIAHE</name>
<keyword evidence="7 15" id="KW-0028">Amino-acid biosynthesis</keyword>
<dbReference type="InParanoid" id="A0A2P5IF58"/>
<evidence type="ECO:0000256" key="9">
    <source>
        <dbReference type="ARBA" id="ARBA00022946"/>
    </source>
</evidence>
<feature type="region of interest" description="Disordered" evidence="16">
    <location>
        <begin position="18"/>
        <end position="42"/>
    </location>
</feature>
<evidence type="ECO:0000256" key="5">
    <source>
        <dbReference type="ARBA" id="ARBA00012697"/>
    </source>
</evidence>
<feature type="compositionally biased region" description="Low complexity" evidence="16">
    <location>
        <begin position="24"/>
        <end position="35"/>
    </location>
</feature>
<dbReference type="Pfam" id="PF04768">
    <property type="entry name" value="NAT"/>
    <property type="match status" value="1"/>
</dbReference>
<comment type="caution">
    <text evidence="18">The sequence shown here is derived from an EMBL/GenBank/DDBJ whole genome shotgun (WGS) entry which is preliminary data.</text>
</comment>
<dbReference type="STRING" id="158607.A0A2P5IF58"/>
<evidence type="ECO:0000256" key="14">
    <source>
        <dbReference type="ARBA" id="ARBA00048372"/>
    </source>
</evidence>
<dbReference type="InterPro" id="IPR011190">
    <property type="entry name" value="GlcNAc_Synth_fun"/>
</dbReference>
<keyword evidence="11 15" id="KW-0012">Acyltransferase</keyword>
<comment type="subcellular location">
    <subcellularLocation>
        <location evidence="2 15">Mitochondrion</location>
    </subcellularLocation>
</comment>
<keyword evidence="10 15" id="KW-0496">Mitochondrion</keyword>
<comment type="pathway">
    <text evidence="3 15">Amino-acid biosynthesis; L-arginine biosynthesis; N(2)-acetyl-L-ornithine from L-glutamate: step 1/4.</text>
</comment>
<dbReference type="Gene3D" id="3.40.630.30">
    <property type="match status" value="1"/>
</dbReference>
<accession>A0A2P5IF58</accession>
<comment type="function">
    <text evidence="1 15">N-acetylglutamate synthase involved in arginine biosynthesis.</text>
</comment>
<keyword evidence="19" id="KW-1185">Reference proteome</keyword>
<comment type="similarity">
    <text evidence="4 15">Belongs to the acetyltransferase family.</text>
</comment>
<evidence type="ECO:0000259" key="17">
    <source>
        <dbReference type="PROSITE" id="PS51731"/>
    </source>
</evidence>
<dbReference type="PIRSF" id="PIRSF007892">
    <property type="entry name" value="NAGS_fungal"/>
    <property type="match status" value="1"/>
</dbReference>
<dbReference type="GO" id="GO:0004042">
    <property type="term" value="F:L-glutamate N-acetyltransferase activity"/>
    <property type="evidence" value="ECO:0007669"/>
    <property type="project" value="InterPro"/>
</dbReference>
<protein>
    <recommendedName>
        <fullName evidence="6 15">Amino-acid acetyltransferase, mitochondrial</fullName>
        <ecNumber evidence="5 15">2.3.1.1</ecNumber>
    </recommendedName>
    <alternativeName>
        <fullName evidence="12 15">Glutamate N-acetyltransferase</fullName>
    </alternativeName>
    <alternativeName>
        <fullName evidence="13 15">N-acetylglutamate synthase</fullName>
    </alternativeName>
</protein>
<evidence type="ECO:0000256" key="13">
    <source>
        <dbReference type="ARBA" id="ARBA00033251"/>
    </source>
</evidence>
<evidence type="ECO:0000256" key="12">
    <source>
        <dbReference type="ARBA" id="ARBA00030346"/>
    </source>
</evidence>
<keyword evidence="8 15" id="KW-0808">Transferase</keyword>
<organism evidence="18 19">
    <name type="scientific">Diaporthe helianthi</name>
    <dbReference type="NCBI Taxonomy" id="158607"/>
    <lineage>
        <taxon>Eukaryota</taxon>
        <taxon>Fungi</taxon>
        <taxon>Dikarya</taxon>
        <taxon>Ascomycota</taxon>
        <taxon>Pezizomycotina</taxon>
        <taxon>Sordariomycetes</taxon>
        <taxon>Sordariomycetidae</taxon>
        <taxon>Diaporthales</taxon>
        <taxon>Diaporthaceae</taxon>
        <taxon>Diaporthe</taxon>
    </lineage>
</organism>
<proteinExistence type="inferred from homology"/>
<sequence>MILRTSAWKNKAAVLAEASKRTKSSSPKSSTAAATQNFGVETPRDQFSKDILKEHYASIPRKAREKRSQDRDLYVSVLESSSATKRDAKQYLQTFAPTVARVPVGAITVDPLRNGARAISETPRFVQGSVTTRRAPVDPVPHAALIKFRLPQEADEATLEGVAKTLAQLRVLGLVSVIVLDCELGPDAKYWSRSLNQQAYRLAGAIDEYGEPWTTVLTDFPLSTQHAFPGSQASPLTSNTTIVEEGGSVLSALNKGSAVIVPPIVHQYGGNSQPIDPDEAVLSLTRYLSGLQFAKPSQPGGGYEEGLTLPDKKAFVDRVIILDPVGGIPAKNRWNNAHVFLNLSDEIETAKTHLQSLKSTSKELEADSAVRAHMRNLDLAKNTLAILPSTSSALITTPREAANLHARSEDAYEGGVMGFVGTVGTRKSQNPLIHNLLTDRPTHSSSLPLGRIKPITRSADADSSPVMSSTTLAKRGMPITVYPNPSSAGWVPPKPGGPRLRLTDSCIDMPRLVHLIEDSFKRKLDVQHYLNRVEKSLAGIIIAGEYEGGAILTWERPFGMDEETAYESGRMVPYLDKFAVLKKSQGAGGVADIVFNAMVRDCFPEGVCWRSRKNNPVNKWYFERSLGTMKLPESNWSMFWTTPRVTLRDEMMKDYEDVCRNILPSWADNKHIVD</sequence>
<evidence type="ECO:0000256" key="4">
    <source>
        <dbReference type="ARBA" id="ARBA00008694"/>
    </source>
</evidence>
<evidence type="ECO:0000256" key="3">
    <source>
        <dbReference type="ARBA" id="ARBA00004925"/>
    </source>
</evidence>
<evidence type="ECO:0000256" key="15">
    <source>
        <dbReference type="PIRNR" id="PIRNR007892"/>
    </source>
</evidence>
<evidence type="ECO:0000313" key="18">
    <source>
        <dbReference type="EMBL" id="POS81142.1"/>
    </source>
</evidence>
<dbReference type="GO" id="GO:0006526">
    <property type="term" value="P:L-arginine biosynthetic process"/>
    <property type="evidence" value="ECO:0007669"/>
    <property type="project" value="UniProtKB-UniPathway"/>
</dbReference>
<dbReference type="OrthoDB" id="5585968at2759"/>